<organism evidence="12 13">
    <name type="scientific">Lentinula aciculospora</name>
    <dbReference type="NCBI Taxonomy" id="153920"/>
    <lineage>
        <taxon>Eukaryota</taxon>
        <taxon>Fungi</taxon>
        <taxon>Dikarya</taxon>
        <taxon>Basidiomycota</taxon>
        <taxon>Agaricomycotina</taxon>
        <taxon>Agaricomycetes</taxon>
        <taxon>Agaricomycetidae</taxon>
        <taxon>Agaricales</taxon>
        <taxon>Marasmiineae</taxon>
        <taxon>Omphalotaceae</taxon>
        <taxon>Lentinula</taxon>
    </lineage>
</organism>
<feature type="domain" description="Sodium/calcium exchanger membrane region" evidence="11">
    <location>
        <begin position="261"/>
        <end position="392"/>
    </location>
</feature>
<feature type="transmembrane region" description="Helical" evidence="10">
    <location>
        <begin position="256"/>
        <end position="276"/>
    </location>
</feature>
<evidence type="ECO:0000259" key="11">
    <source>
        <dbReference type="Pfam" id="PF01699"/>
    </source>
</evidence>
<keyword evidence="10" id="KW-0926">Vacuole</keyword>
<dbReference type="AlphaFoldDB" id="A0A9W9DQ04"/>
<dbReference type="InterPro" id="IPR004837">
    <property type="entry name" value="NaCa_Exmemb"/>
</dbReference>
<dbReference type="Proteomes" id="UP001150266">
    <property type="component" value="Unassembled WGS sequence"/>
</dbReference>
<proteinExistence type="inferred from homology"/>
<dbReference type="GO" id="GO:0000329">
    <property type="term" value="C:fungal-type vacuole membrane"/>
    <property type="evidence" value="ECO:0007669"/>
    <property type="project" value="TreeGrafter"/>
</dbReference>
<feature type="transmembrane region" description="Helical" evidence="10">
    <location>
        <begin position="198"/>
        <end position="219"/>
    </location>
</feature>
<reference evidence="12" key="1">
    <citation type="submission" date="2022-08" db="EMBL/GenBank/DDBJ databases">
        <title>A Global Phylogenomic Analysis of the Shiitake Genus Lentinula.</title>
        <authorList>
            <consortium name="DOE Joint Genome Institute"/>
            <person name="Sierra-Patev S."/>
            <person name="Min B."/>
            <person name="Naranjo-Ortiz M."/>
            <person name="Looney B."/>
            <person name="Konkel Z."/>
            <person name="Slot J.C."/>
            <person name="Sakamoto Y."/>
            <person name="Steenwyk J.L."/>
            <person name="Rokas A."/>
            <person name="Carro J."/>
            <person name="Camarero S."/>
            <person name="Ferreira P."/>
            <person name="Molpeceres G."/>
            <person name="Ruiz-Duenas F.J."/>
            <person name="Serrano A."/>
            <person name="Henrissat B."/>
            <person name="Drula E."/>
            <person name="Hughes K.W."/>
            <person name="Mata J.L."/>
            <person name="Ishikawa N.K."/>
            <person name="Vargas-Isla R."/>
            <person name="Ushijima S."/>
            <person name="Smith C.A."/>
            <person name="Ahrendt S."/>
            <person name="Andreopoulos W."/>
            <person name="He G."/>
            <person name="Labutti K."/>
            <person name="Lipzen A."/>
            <person name="Ng V."/>
            <person name="Riley R."/>
            <person name="Sandor L."/>
            <person name="Barry K."/>
            <person name="Martinez A.T."/>
            <person name="Xiao Y."/>
            <person name="Gibbons J.G."/>
            <person name="Terashima K."/>
            <person name="Grigoriev I.V."/>
            <person name="Hibbett D.S."/>
        </authorList>
    </citation>
    <scope>NUCLEOTIDE SEQUENCE</scope>
    <source>
        <strain evidence="12">JLM2183</strain>
    </source>
</reference>
<keyword evidence="3 10" id="KW-0813">Transport</keyword>
<evidence type="ECO:0000256" key="6">
    <source>
        <dbReference type="ARBA" id="ARBA00022837"/>
    </source>
</evidence>
<feature type="transmembrane region" description="Helical" evidence="10">
    <location>
        <begin position="377"/>
        <end position="395"/>
    </location>
</feature>
<feature type="transmembrane region" description="Helical" evidence="10">
    <location>
        <begin position="288"/>
        <end position="310"/>
    </location>
</feature>
<dbReference type="InterPro" id="IPR004798">
    <property type="entry name" value="CAX-like"/>
</dbReference>
<comment type="subcellular location">
    <subcellularLocation>
        <location evidence="1">Endomembrane system</location>
        <topology evidence="1">Multi-pass membrane protein</topology>
    </subcellularLocation>
    <subcellularLocation>
        <location evidence="10">Vacuole membrane</location>
    </subcellularLocation>
</comment>
<feature type="transmembrane region" description="Helical" evidence="10">
    <location>
        <begin position="94"/>
        <end position="113"/>
    </location>
</feature>
<dbReference type="InterPro" id="IPR044880">
    <property type="entry name" value="NCX_ion-bd_dom_sf"/>
</dbReference>
<dbReference type="PANTHER" id="PTHR31503:SF22">
    <property type="entry name" value="VACUOLAR CALCIUM ION TRANSPORTER"/>
    <property type="match status" value="1"/>
</dbReference>
<dbReference type="Gene3D" id="1.20.1420.30">
    <property type="entry name" value="NCX, central ion-binding region"/>
    <property type="match status" value="2"/>
</dbReference>
<comment type="caution">
    <text evidence="10">Lacks conserved residue(s) required for the propagation of feature annotation.</text>
</comment>
<feature type="transmembrane region" description="Helical" evidence="10">
    <location>
        <begin position="25"/>
        <end position="47"/>
    </location>
</feature>
<feature type="transmembrane region" description="Helical" evidence="10">
    <location>
        <begin position="348"/>
        <end position="365"/>
    </location>
</feature>
<dbReference type="Pfam" id="PF01699">
    <property type="entry name" value="Na_Ca_ex"/>
    <property type="match status" value="2"/>
</dbReference>
<evidence type="ECO:0000256" key="7">
    <source>
        <dbReference type="ARBA" id="ARBA00022989"/>
    </source>
</evidence>
<dbReference type="GO" id="GO:0012505">
    <property type="term" value="C:endomembrane system"/>
    <property type="evidence" value="ECO:0007669"/>
    <property type="project" value="UniProtKB-SubCell"/>
</dbReference>
<evidence type="ECO:0000256" key="4">
    <source>
        <dbReference type="ARBA" id="ARBA00022568"/>
    </source>
</evidence>
<evidence type="ECO:0000256" key="2">
    <source>
        <dbReference type="ARBA" id="ARBA00008170"/>
    </source>
</evidence>
<dbReference type="OrthoDB" id="1699231at2759"/>
<comment type="similarity">
    <text evidence="2 10">Belongs to the Ca(2+):cation antiporter (CaCA) (TC 2.A.19) family.</text>
</comment>
<comment type="caution">
    <text evidence="12">The sequence shown here is derived from an EMBL/GenBank/DDBJ whole genome shotgun (WGS) entry which is preliminary data.</text>
</comment>
<sequence length="397" mass="44646">MSALVHDFEAHQDYLPFILSRSSNILILFIFIFMPLLNILFLVFIPLSMISFYLNWNVALRFSFGFLATMNLAKFFNEATAQISDVLDRQHTGLLNASFQNVVKIIVGIVALLQDDIVIAQNIMLGSVLANNLLILGWSFVTAGLKYAESSFSITFAQKCKLKLASMKLMILACISFFDSPIVEFTEFNTDNPKWRNVLIISRVTVVLLLVVYLAYLYFQLKTHGYFLESGSHYLEEQDDEQQDEQQNYKDNKANVVAECLALISAMTTFYVIASIEEFSEQYSIPRTFMSLILVPLVNADAISAVRMAVKGEMNATIDICIGSSIQIVAFVVPLLVIVGWISGHELPLFFGQFETIIIFSSVFLTDTLMKNGKSNYFDGLMLMALYLVIALATSQL</sequence>
<evidence type="ECO:0000313" key="12">
    <source>
        <dbReference type="EMBL" id="KAJ4480871.1"/>
    </source>
</evidence>
<keyword evidence="9 10" id="KW-0472">Membrane</keyword>
<evidence type="ECO:0000256" key="9">
    <source>
        <dbReference type="ARBA" id="ARBA00023136"/>
    </source>
</evidence>
<keyword evidence="6 10" id="KW-0106">Calcium</keyword>
<dbReference type="GO" id="GO:0006874">
    <property type="term" value="P:intracellular calcium ion homeostasis"/>
    <property type="evidence" value="ECO:0007669"/>
    <property type="project" value="TreeGrafter"/>
</dbReference>
<dbReference type="NCBIfam" id="TIGR00378">
    <property type="entry name" value="cax"/>
    <property type="match status" value="1"/>
</dbReference>
<accession>A0A9W9DQ04</accession>
<keyword evidence="4 10" id="KW-0109">Calcium transport</keyword>
<keyword evidence="10" id="KW-0050">Antiport</keyword>
<name>A0A9W9DQ04_9AGAR</name>
<comment type="function">
    <text evidence="10">Has a role in promoting intracellular calcium ion sequestration via the exchange of calcium ions for hydrogen ions across the vacuolar membrane. Involved also in manganese ion homeostasis via its uptake into the vacuole.</text>
</comment>
<evidence type="ECO:0000256" key="3">
    <source>
        <dbReference type="ARBA" id="ARBA00022448"/>
    </source>
</evidence>
<dbReference type="EMBL" id="JAOTPV010000006">
    <property type="protein sequence ID" value="KAJ4480871.1"/>
    <property type="molecule type" value="Genomic_DNA"/>
</dbReference>
<feature type="transmembrane region" description="Helical" evidence="10">
    <location>
        <begin position="162"/>
        <end position="178"/>
    </location>
</feature>
<dbReference type="InterPro" id="IPR004713">
    <property type="entry name" value="CaH_exchang"/>
</dbReference>
<keyword evidence="13" id="KW-1185">Reference proteome</keyword>
<keyword evidence="5 10" id="KW-0812">Transmembrane</keyword>
<dbReference type="PANTHER" id="PTHR31503">
    <property type="entry name" value="VACUOLAR CALCIUM ION TRANSPORTER"/>
    <property type="match status" value="1"/>
</dbReference>
<keyword evidence="8 10" id="KW-0406">Ion transport</keyword>
<protein>
    <recommendedName>
        <fullName evidence="10">Vacuolar calcium ion transporter</fullName>
    </recommendedName>
</protein>
<feature type="transmembrane region" description="Helical" evidence="10">
    <location>
        <begin position="119"/>
        <end position="141"/>
    </location>
</feature>
<evidence type="ECO:0000256" key="8">
    <source>
        <dbReference type="ARBA" id="ARBA00023065"/>
    </source>
</evidence>
<gene>
    <name evidence="12" type="ORF">J3R30DRAFT_3287733</name>
</gene>
<evidence type="ECO:0000256" key="5">
    <source>
        <dbReference type="ARBA" id="ARBA00022692"/>
    </source>
</evidence>
<feature type="transmembrane region" description="Helical" evidence="10">
    <location>
        <begin position="322"/>
        <end position="342"/>
    </location>
</feature>
<dbReference type="GO" id="GO:0015369">
    <property type="term" value="F:calcium:proton antiporter activity"/>
    <property type="evidence" value="ECO:0007669"/>
    <property type="project" value="UniProtKB-UniRule"/>
</dbReference>
<evidence type="ECO:0000313" key="13">
    <source>
        <dbReference type="Proteomes" id="UP001150266"/>
    </source>
</evidence>
<keyword evidence="7 10" id="KW-1133">Transmembrane helix</keyword>
<evidence type="ECO:0000256" key="10">
    <source>
        <dbReference type="RuleBase" id="RU365028"/>
    </source>
</evidence>
<feature type="domain" description="Sodium/calcium exchanger membrane region" evidence="11">
    <location>
        <begin position="62"/>
        <end position="221"/>
    </location>
</feature>
<evidence type="ECO:0000256" key="1">
    <source>
        <dbReference type="ARBA" id="ARBA00004127"/>
    </source>
</evidence>